<gene>
    <name evidence="3" type="ORF">KME60_34575</name>
</gene>
<dbReference type="Pfam" id="PF02452">
    <property type="entry name" value="PemK_toxin"/>
    <property type="match status" value="1"/>
</dbReference>
<sequence>MSLKKGDVVLAPFPFTDLSQTKLRPAIVLWASFTGSNDITLCFISSQNLNNIKKEEFLIIDSDEEFPNTGLKCTSKVIVSRIVTIDRTLITRCLGNLGVNQLQQLNKLIIQTFNLL</sequence>
<dbReference type="EMBL" id="JAHHGZ010000076">
    <property type="protein sequence ID" value="MBW4672407.1"/>
    <property type="molecule type" value="Genomic_DNA"/>
</dbReference>
<dbReference type="GO" id="GO:0003677">
    <property type="term" value="F:DNA binding"/>
    <property type="evidence" value="ECO:0007669"/>
    <property type="project" value="InterPro"/>
</dbReference>
<comment type="similarity">
    <text evidence="1">Belongs to the PemK/MazF family.</text>
</comment>
<dbReference type="InterPro" id="IPR003477">
    <property type="entry name" value="PemK-like"/>
</dbReference>
<name>A0A951QUD5_9CYAN</name>
<organism evidence="3 4">
    <name type="scientific">Cyanomargarita calcarea GSE-NOS-MK-12-04C</name>
    <dbReference type="NCBI Taxonomy" id="2839659"/>
    <lineage>
        <taxon>Bacteria</taxon>
        <taxon>Bacillati</taxon>
        <taxon>Cyanobacteriota</taxon>
        <taxon>Cyanophyceae</taxon>
        <taxon>Nostocales</taxon>
        <taxon>Cyanomargaritaceae</taxon>
        <taxon>Cyanomargarita</taxon>
    </lineage>
</organism>
<evidence type="ECO:0000313" key="3">
    <source>
        <dbReference type="EMBL" id="MBW4672407.1"/>
    </source>
</evidence>
<protein>
    <submittedName>
        <fullName evidence="3">Type II toxin-antitoxin system PemK/MazF family toxin</fullName>
    </submittedName>
</protein>
<comment type="caution">
    <text evidence="3">The sequence shown here is derived from an EMBL/GenBank/DDBJ whole genome shotgun (WGS) entry which is preliminary data.</text>
</comment>
<accession>A0A951QUD5</accession>
<keyword evidence="2" id="KW-1277">Toxin-antitoxin system</keyword>
<evidence type="ECO:0000256" key="2">
    <source>
        <dbReference type="ARBA" id="ARBA00022649"/>
    </source>
</evidence>
<dbReference type="Proteomes" id="UP000729701">
    <property type="component" value="Unassembled WGS sequence"/>
</dbReference>
<evidence type="ECO:0000256" key="1">
    <source>
        <dbReference type="ARBA" id="ARBA00007521"/>
    </source>
</evidence>
<dbReference type="SUPFAM" id="SSF50118">
    <property type="entry name" value="Cell growth inhibitor/plasmid maintenance toxic component"/>
    <property type="match status" value="1"/>
</dbReference>
<reference evidence="3" key="2">
    <citation type="journal article" date="2022" name="Microbiol. Resour. Announc.">
        <title>Metagenome Sequencing to Explore Phylogenomics of Terrestrial Cyanobacteria.</title>
        <authorList>
            <person name="Ward R.D."/>
            <person name="Stajich J.E."/>
            <person name="Johansen J.R."/>
            <person name="Huntemann M."/>
            <person name="Clum A."/>
            <person name="Foster B."/>
            <person name="Foster B."/>
            <person name="Roux S."/>
            <person name="Palaniappan K."/>
            <person name="Varghese N."/>
            <person name="Mukherjee S."/>
            <person name="Reddy T.B.K."/>
            <person name="Daum C."/>
            <person name="Copeland A."/>
            <person name="Chen I.A."/>
            <person name="Ivanova N.N."/>
            <person name="Kyrpides N.C."/>
            <person name="Shapiro N."/>
            <person name="Eloe-Fadrosh E.A."/>
            <person name="Pietrasiak N."/>
        </authorList>
    </citation>
    <scope>NUCLEOTIDE SEQUENCE</scope>
    <source>
        <strain evidence="3">GSE-NOS-MK-12-04C</strain>
    </source>
</reference>
<dbReference type="AlphaFoldDB" id="A0A951QUD5"/>
<reference evidence="3" key="1">
    <citation type="submission" date="2021-05" db="EMBL/GenBank/DDBJ databases">
        <authorList>
            <person name="Pietrasiak N."/>
            <person name="Ward R."/>
            <person name="Stajich J.E."/>
            <person name="Kurbessoian T."/>
        </authorList>
    </citation>
    <scope>NUCLEOTIDE SEQUENCE</scope>
    <source>
        <strain evidence="3">GSE-NOS-MK-12-04C</strain>
    </source>
</reference>
<proteinExistence type="inferred from homology"/>
<dbReference type="InterPro" id="IPR011067">
    <property type="entry name" value="Plasmid_toxin/cell-grow_inhib"/>
</dbReference>
<evidence type="ECO:0000313" key="4">
    <source>
        <dbReference type="Proteomes" id="UP000729701"/>
    </source>
</evidence>
<dbReference type="Gene3D" id="2.30.30.110">
    <property type="match status" value="1"/>
</dbReference>